<accession>A0A1D8GMT1</accession>
<dbReference type="KEGG" id="gfe:Gferi_23420"/>
<feature type="domain" description="Methyl-accepting transducer" evidence="3">
    <location>
        <begin position="1"/>
        <end position="143"/>
    </location>
</feature>
<dbReference type="PANTHER" id="PTHR32089:SF114">
    <property type="entry name" value="METHYL-ACCEPTING CHEMOTAXIS PROTEIN MCPB"/>
    <property type="match status" value="1"/>
</dbReference>
<evidence type="ECO:0000256" key="2">
    <source>
        <dbReference type="PROSITE-ProRule" id="PRU00284"/>
    </source>
</evidence>
<evidence type="ECO:0000256" key="1">
    <source>
        <dbReference type="ARBA" id="ARBA00023224"/>
    </source>
</evidence>
<dbReference type="Proteomes" id="UP000095743">
    <property type="component" value="Chromosome"/>
</dbReference>
<protein>
    <recommendedName>
        <fullName evidence="3">Methyl-accepting transducer domain-containing protein</fullName>
    </recommendedName>
</protein>
<dbReference type="SUPFAM" id="SSF58104">
    <property type="entry name" value="Methyl-accepting chemotaxis protein (MCP) signaling domain"/>
    <property type="match status" value="1"/>
</dbReference>
<dbReference type="Gene3D" id="1.10.287.950">
    <property type="entry name" value="Methyl-accepting chemotaxis protein"/>
    <property type="match status" value="2"/>
</dbReference>
<evidence type="ECO:0000313" key="4">
    <source>
        <dbReference type="EMBL" id="AOT72233.1"/>
    </source>
</evidence>
<dbReference type="GO" id="GO:0016020">
    <property type="term" value="C:membrane"/>
    <property type="evidence" value="ECO:0007669"/>
    <property type="project" value="InterPro"/>
</dbReference>
<dbReference type="Pfam" id="PF00015">
    <property type="entry name" value="MCPsignal"/>
    <property type="match status" value="1"/>
</dbReference>
<dbReference type="PANTHER" id="PTHR32089">
    <property type="entry name" value="METHYL-ACCEPTING CHEMOTAXIS PROTEIN MCPB"/>
    <property type="match status" value="1"/>
</dbReference>
<keyword evidence="1 2" id="KW-0807">Transducer</keyword>
<organism evidence="4 5">
    <name type="scientific">Geosporobacter ferrireducens</name>
    <dbReference type="NCBI Taxonomy" id="1424294"/>
    <lineage>
        <taxon>Bacteria</taxon>
        <taxon>Bacillati</taxon>
        <taxon>Bacillota</taxon>
        <taxon>Clostridia</taxon>
        <taxon>Peptostreptococcales</taxon>
        <taxon>Thermotaleaceae</taxon>
        <taxon>Geosporobacter</taxon>
    </lineage>
</organism>
<proteinExistence type="predicted"/>
<dbReference type="InterPro" id="IPR004089">
    <property type="entry name" value="MCPsignal_dom"/>
</dbReference>
<keyword evidence="5" id="KW-1185">Reference proteome</keyword>
<evidence type="ECO:0000259" key="3">
    <source>
        <dbReference type="PROSITE" id="PS50111"/>
    </source>
</evidence>
<dbReference type="SMART" id="SM00283">
    <property type="entry name" value="MA"/>
    <property type="match status" value="1"/>
</dbReference>
<dbReference type="GO" id="GO:0007165">
    <property type="term" value="P:signal transduction"/>
    <property type="evidence" value="ECO:0007669"/>
    <property type="project" value="UniProtKB-KW"/>
</dbReference>
<dbReference type="EMBL" id="CP017269">
    <property type="protein sequence ID" value="AOT72233.1"/>
    <property type="molecule type" value="Genomic_DNA"/>
</dbReference>
<reference evidence="4 5" key="1">
    <citation type="submission" date="2016-09" db="EMBL/GenBank/DDBJ databases">
        <title>Genomic analysis reveals versatility of anaerobic energy metabolism of Geosporobacter ferrireducens IRF9 of phylum Firmicutes.</title>
        <authorList>
            <person name="Kim S.-J."/>
        </authorList>
    </citation>
    <scope>NUCLEOTIDE SEQUENCE [LARGE SCALE GENOMIC DNA]</scope>
    <source>
        <strain evidence="4 5">IRF9</strain>
    </source>
</reference>
<name>A0A1D8GMT1_9FIRM</name>
<evidence type="ECO:0000313" key="5">
    <source>
        <dbReference type="Proteomes" id="UP000095743"/>
    </source>
</evidence>
<sequence length="172" mass="18761">MLADSFNKMIANLRNIIGQISQVADQVAATSQQLSASSQESAVASEEVATTIADVARAGDAGKGFAVVADEVRKLAEQSSESSKQIAMLISDIQGQVKHAVNAMDQNNNEVEVGVQIVNRASDSFVEILNEIDIVAKKVEKVTVVCLFFFKKFIVENCFIIRNTIYDFGRTW</sequence>
<dbReference type="PROSITE" id="PS50111">
    <property type="entry name" value="CHEMOTAXIS_TRANSDUC_2"/>
    <property type="match status" value="1"/>
</dbReference>
<dbReference type="STRING" id="1424294.Gferi_23420"/>
<dbReference type="AlphaFoldDB" id="A0A1D8GMT1"/>
<gene>
    <name evidence="4" type="ORF">Gferi_23420</name>
</gene>
<dbReference type="RefSeq" id="WP_069980548.1">
    <property type="nucleotide sequence ID" value="NZ_CP017269.1"/>
</dbReference>
<dbReference type="OrthoDB" id="9816519at2"/>